<dbReference type="SUPFAM" id="SSF51126">
    <property type="entry name" value="Pectin lyase-like"/>
    <property type="match status" value="1"/>
</dbReference>
<evidence type="ECO:0000313" key="3">
    <source>
        <dbReference type="Proteomes" id="UP000005824"/>
    </source>
</evidence>
<dbReference type="InterPro" id="IPR013424">
    <property type="entry name" value="Ice-binding_C"/>
</dbReference>
<dbReference type="Pfam" id="PF12951">
    <property type="entry name" value="PATR"/>
    <property type="match status" value="2"/>
</dbReference>
<reference evidence="2 3" key="1">
    <citation type="journal article" date="2011" name="J. Bacteriol.">
        <title>Genome sequence of Chthoniobacter flavus Ellin428, an aerobic heterotrophic soil bacterium.</title>
        <authorList>
            <person name="Kant R."/>
            <person name="van Passel M.W."/>
            <person name="Palva A."/>
            <person name="Lucas S."/>
            <person name="Lapidus A."/>
            <person name="Glavina Del Rio T."/>
            <person name="Dalin E."/>
            <person name="Tice H."/>
            <person name="Bruce D."/>
            <person name="Goodwin L."/>
            <person name="Pitluck S."/>
            <person name="Larimer F.W."/>
            <person name="Land M.L."/>
            <person name="Hauser L."/>
            <person name="Sangwan P."/>
            <person name="de Vos W.M."/>
            <person name="Janssen P.H."/>
            <person name="Smidt H."/>
        </authorList>
    </citation>
    <scope>NUCLEOTIDE SEQUENCE [LARGE SCALE GENOMIC DNA]</scope>
    <source>
        <strain evidence="2 3">Ellin428</strain>
    </source>
</reference>
<dbReference type="eggNOG" id="COG4625">
    <property type="taxonomic scope" value="Bacteria"/>
</dbReference>
<accession>B4CUW2</accession>
<sequence>MTYSGNITNAGLGLTKLGIGTLVLDATNSYGGPTTVVTGTLALGPNGSISNTSAIIVANQATFDTGGASATVGSVTGAGNLAIGGGVFTAGGDNSSTHFSGSIGGTGGSFVKQGTGTTTLSGANTYDGGTTVSSGKLAVDGAVAGNVVVNPGAEVGGHGTVAGTIGGAGSVGPGNSPGILTAGATDPSGGLTYNFELALPGAPIWSNAAASGNDVLHLNSGAPFTSALTAGNVINFYLAAGPQTYEGGFFVNGDTDLLSANIADADIHYYLLDNANGTVSYNGNEYDPLFGTVTASTVPVAGADFADGTVDGWTEQVTIVPEPSTGGLLILGACGFMLLKRRPKVGQLQGN</sequence>
<evidence type="ECO:0000256" key="1">
    <source>
        <dbReference type="ARBA" id="ARBA00022729"/>
    </source>
</evidence>
<dbReference type="InterPro" id="IPR013425">
    <property type="entry name" value="Autotrns_rpt"/>
</dbReference>
<dbReference type="InterPro" id="IPR011050">
    <property type="entry name" value="Pectin_lyase_fold/virulence"/>
</dbReference>
<name>B4CUW2_9BACT</name>
<dbReference type="AlphaFoldDB" id="B4CUW2"/>
<dbReference type="NCBIfam" id="TIGR02595">
    <property type="entry name" value="PEP_CTERM"/>
    <property type="match status" value="1"/>
</dbReference>
<dbReference type="EMBL" id="ABVL01000001">
    <property type="protein sequence ID" value="EDY22350.1"/>
    <property type="molecule type" value="Genomic_DNA"/>
</dbReference>
<dbReference type="InParanoid" id="B4CUW2"/>
<protein>
    <submittedName>
        <fullName evidence="2">Autotransporter-associated beta strand repeat protein</fullName>
    </submittedName>
</protein>
<dbReference type="Proteomes" id="UP000005824">
    <property type="component" value="Unassembled WGS sequence"/>
</dbReference>
<keyword evidence="1" id="KW-0732">Signal</keyword>
<proteinExistence type="predicted"/>
<organism evidence="2 3">
    <name type="scientific">Chthoniobacter flavus Ellin428</name>
    <dbReference type="NCBI Taxonomy" id="497964"/>
    <lineage>
        <taxon>Bacteria</taxon>
        <taxon>Pseudomonadati</taxon>
        <taxon>Verrucomicrobiota</taxon>
        <taxon>Spartobacteria</taxon>
        <taxon>Chthoniobacterales</taxon>
        <taxon>Chthoniobacteraceae</taxon>
        <taxon>Chthoniobacter</taxon>
    </lineage>
</organism>
<comment type="caution">
    <text evidence="2">The sequence shown here is derived from an EMBL/GenBank/DDBJ whole genome shotgun (WGS) entry which is preliminary data.</text>
</comment>
<gene>
    <name evidence="2" type="ORF">CfE428DRAFT_0475</name>
</gene>
<keyword evidence="3" id="KW-1185">Reference proteome</keyword>
<evidence type="ECO:0000313" key="2">
    <source>
        <dbReference type="EMBL" id="EDY22350.1"/>
    </source>
</evidence>
<dbReference type="NCBIfam" id="TIGR02601">
    <property type="entry name" value="autotrns_rpt"/>
    <property type="match status" value="2"/>
</dbReference>
<dbReference type="STRING" id="497964.CfE428DRAFT_0475"/>